<gene>
    <name evidence="1" type="ORF">ACFOZ9_01105</name>
</gene>
<protein>
    <submittedName>
        <fullName evidence="1">Uncharacterized protein</fullName>
    </submittedName>
</protein>
<comment type="caution">
    <text evidence="1">The sequence shown here is derived from an EMBL/GenBank/DDBJ whole genome shotgun (WGS) entry which is preliminary data.</text>
</comment>
<name>A0ABV8XGY0_9DEIO</name>
<dbReference type="EMBL" id="JBHSEH010000003">
    <property type="protein sequence ID" value="MFC4424789.1"/>
    <property type="molecule type" value="Genomic_DNA"/>
</dbReference>
<reference evidence="2" key="1">
    <citation type="journal article" date="2019" name="Int. J. Syst. Evol. Microbiol.">
        <title>The Global Catalogue of Microorganisms (GCM) 10K type strain sequencing project: providing services to taxonomists for standard genome sequencing and annotation.</title>
        <authorList>
            <consortium name="The Broad Institute Genomics Platform"/>
            <consortium name="The Broad Institute Genome Sequencing Center for Infectious Disease"/>
            <person name="Wu L."/>
            <person name="Ma J."/>
        </authorList>
    </citation>
    <scope>NUCLEOTIDE SEQUENCE [LARGE SCALE GENOMIC DNA]</scope>
    <source>
        <strain evidence="2">CCUG 56029</strain>
    </source>
</reference>
<organism evidence="1 2">
    <name type="scientific">Deinococcus navajonensis</name>
    <dbReference type="NCBI Taxonomy" id="309884"/>
    <lineage>
        <taxon>Bacteria</taxon>
        <taxon>Thermotogati</taxon>
        <taxon>Deinococcota</taxon>
        <taxon>Deinococci</taxon>
        <taxon>Deinococcales</taxon>
        <taxon>Deinococcaceae</taxon>
        <taxon>Deinococcus</taxon>
    </lineage>
</organism>
<proteinExistence type="predicted"/>
<accession>A0ABV8XGY0</accession>
<keyword evidence="2" id="KW-1185">Reference proteome</keyword>
<dbReference type="RefSeq" id="WP_380035339.1">
    <property type="nucleotide sequence ID" value="NZ_JBHSEH010000003.1"/>
</dbReference>
<evidence type="ECO:0000313" key="1">
    <source>
        <dbReference type="EMBL" id="MFC4424789.1"/>
    </source>
</evidence>
<sequence length="308" mass="33243">MPEAQARRRAAREHKVTTGLEALSLFLRDLIRDGLAQASSRPYSDWDTQAARLVDAQAPGVARLVRRLPELLNDPATLLVHIGRLYLLCAAWIRRGDLSEPEQADLYAAVGFGLNQATLPDSGRAGWWAVLGQRLQQDDDLITRLTWLRHGTHHALLLDFAPPGRPLPPGLPVGQCVEAEVCFAPSAAPQRAVLRGEANALAPLGPLTAGDPEHLLDQHALALALNPWLERSAHLLGPVWLLPASGQLVDAHNRALPVGGDEALRLELLARGGGEALTLFGEWDGHAFLPLSLLTGETLTLLGRQAQA</sequence>
<dbReference type="Proteomes" id="UP001595998">
    <property type="component" value="Unassembled WGS sequence"/>
</dbReference>
<evidence type="ECO:0000313" key="2">
    <source>
        <dbReference type="Proteomes" id="UP001595998"/>
    </source>
</evidence>